<gene>
    <name evidence="2" type="ORF">CH333_09895</name>
</gene>
<accession>A0A235BNG4</accession>
<dbReference type="Gene3D" id="3.10.620.30">
    <property type="match status" value="1"/>
</dbReference>
<dbReference type="Gene3D" id="2.60.120.1130">
    <property type="match status" value="1"/>
</dbReference>
<dbReference type="Pfam" id="PF01841">
    <property type="entry name" value="Transglut_core"/>
    <property type="match status" value="1"/>
</dbReference>
<dbReference type="Pfam" id="PF12969">
    <property type="entry name" value="DUF3857"/>
    <property type="match status" value="1"/>
</dbReference>
<evidence type="ECO:0000313" key="2">
    <source>
        <dbReference type="EMBL" id="OYD13764.1"/>
    </source>
</evidence>
<dbReference type="SUPFAM" id="SSF54001">
    <property type="entry name" value="Cysteine proteinases"/>
    <property type="match status" value="1"/>
</dbReference>
<name>A0A235BNG4_UNCW3</name>
<feature type="domain" description="Transglutaminase-like" evidence="1">
    <location>
        <begin position="322"/>
        <end position="390"/>
    </location>
</feature>
<proteinExistence type="predicted"/>
<evidence type="ECO:0000259" key="1">
    <source>
        <dbReference type="SMART" id="SM00460"/>
    </source>
</evidence>
<organism evidence="2 3">
    <name type="scientific">candidate division WOR-3 bacterium JGI_Cruoil_03_44_89</name>
    <dbReference type="NCBI Taxonomy" id="1973748"/>
    <lineage>
        <taxon>Bacteria</taxon>
        <taxon>Bacteria division WOR-3</taxon>
    </lineage>
</organism>
<dbReference type="Proteomes" id="UP000215215">
    <property type="component" value="Unassembled WGS sequence"/>
</dbReference>
<dbReference type="InterPro" id="IPR024618">
    <property type="entry name" value="DUF3857"/>
</dbReference>
<sequence length="640" mass="73147">MRKCLPYVIVGGFICLFLNCALRKMTPPDAFFELSGEDYPESHGVVIFDSTFVKWNLDGTGSERIHRCAKVFTTYGKNKYGEATFSYLDNYDTLVVKYAHTITPDGKLIPVAMENITDKPMPAWKGSQFLIPNLRMVKIVFPELEKGSGVEYEVEYIEHSPAFDSLFDSWYLFEGEEPIETKYLQICLPEEMQPRYEVVQGKLQHGELDARDRKIYTWEAKDVAPIIKEPAMPPLTDVVTKLVITTRPSWEQGSTWYYNMCEPVLVADSAVKSTVRDLIKDEIRFKNTLNALYEYVNKKVRYVETKILGKHGGFEPQPVSFTLRNKYGVCRDKAALLVGLLRAAGIDESYMVLTNPVMEFVDEIPALSQANHAIVAISTDTGWMYLDPTAEYSVEWLTPFESNKPVLVCTKDGEQLLYTPKQPSDANTMEVKATGKIGRNRELKQTMVMRGKGVMDMSLRQLFKYIPKEQFKQMILQSMRSTYGKATIDSICSGDPEDFSTPMNITIYITIPDFPTVIGDEWRIGGTGRANMSTISGNPWALEERKYPLELQFALKNCTEGELFFPEDMKVKLLPEPFEYDGKYMKVTGSQKVEGNRITSVGEVTLKEHRIPQEVYKELKEVMEQFRKYSEKEIILVKKN</sequence>
<dbReference type="AlphaFoldDB" id="A0A235BNG4"/>
<evidence type="ECO:0000313" key="3">
    <source>
        <dbReference type="Proteomes" id="UP000215215"/>
    </source>
</evidence>
<dbReference type="InterPro" id="IPR038765">
    <property type="entry name" value="Papain-like_cys_pep_sf"/>
</dbReference>
<dbReference type="SMART" id="SM00460">
    <property type="entry name" value="TGc"/>
    <property type="match status" value="1"/>
</dbReference>
<comment type="caution">
    <text evidence="2">The sequence shown here is derived from an EMBL/GenBank/DDBJ whole genome shotgun (WGS) entry which is preliminary data.</text>
</comment>
<reference evidence="2 3" key="1">
    <citation type="submission" date="2017-07" db="EMBL/GenBank/DDBJ databases">
        <title>Recovery of genomes from metagenomes via a dereplication, aggregation, and scoring strategy.</title>
        <authorList>
            <person name="Sieber C.M."/>
            <person name="Probst A.J."/>
            <person name="Sharrar A."/>
            <person name="Thomas B.C."/>
            <person name="Hess M."/>
            <person name="Tringe S.G."/>
            <person name="Banfield J.F."/>
        </authorList>
    </citation>
    <scope>NUCLEOTIDE SEQUENCE [LARGE SCALE GENOMIC DNA]</scope>
    <source>
        <strain evidence="2">JGI_Cruoil_03_44_89</strain>
    </source>
</reference>
<dbReference type="EMBL" id="NOZQ01000215">
    <property type="protein sequence ID" value="OYD13764.1"/>
    <property type="molecule type" value="Genomic_DNA"/>
</dbReference>
<dbReference type="Gene3D" id="2.60.40.3140">
    <property type="match status" value="1"/>
</dbReference>
<dbReference type="InterPro" id="IPR002931">
    <property type="entry name" value="Transglutaminase-like"/>
</dbReference>
<dbReference type="PANTHER" id="PTHR33490">
    <property type="entry name" value="BLR5614 PROTEIN-RELATED"/>
    <property type="match status" value="1"/>
</dbReference>
<protein>
    <recommendedName>
        <fullName evidence="1">Transglutaminase-like domain-containing protein</fullName>
    </recommendedName>
</protein>